<dbReference type="Gene3D" id="2.60.120.260">
    <property type="entry name" value="Galactose-binding domain-like"/>
    <property type="match status" value="1"/>
</dbReference>
<feature type="chain" id="PRO_5046344044" evidence="2">
    <location>
        <begin position="26"/>
        <end position="706"/>
    </location>
</feature>
<organism evidence="3 4">
    <name type="scientific">Actinokineospora xionganensis</name>
    <dbReference type="NCBI Taxonomy" id="2684470"/>
    <lineage>
        <taxon>Bacteria</taxon>
        <taxon>Bacillati</taxon>
        <taxon>Actinomycetota</taxon>
        <taxon>Actinomycetes</taxon>
        <taxon>Pseudonocardiales</taxon>
        <taxon>Pseudonocardiaceae</taxon>
        <taxon>Actinokineospora</taxon>
    </lineage>
</organism>
<gene>
    <name evidence="3" type="ORF">GPZ80_28935</name>
</gene>
<evidence type="ECO:0000256" key="1">
    <source>
        <dbReference type="SAM" id="MobiDB-lite"/>
    </source>
</evidence>
<evidence type="ECO:0000313" key="3">
    <source>
        <dbReference type="EMBL" id="MBC6451192.1"/>
    </source>
</evidence>
<accession>A0ABR7LFY0</accession>
<keyword evidence="4" id="KW-1185">Reference proteome</keyword>
<reference evidence="3 4" key="1">
    <citation type="submission" date="2020-06" db="EMBL/GenBank/DDBJ databases">
        <title>Actinokineospora xiongansis sp. nov., isolated from soil of Baiyangdian.</title>
        <authorList>
            <person name="Zhang X."/>
        </authorList>
    </citation>
    <scope>NUCLEOTIDE SEQUENCE [LARGE SCALE GENOMIC DNA]</scope>
    <source>
        <strain evidence="3 4">HBU206404</strain>
    </source>
</reference>
<name>A0ABR7LFY0_9PSEU</name>
<feature type="region of interest" description="Disordered" evidence="1">
    <location>
        <begin position="148"/>
        <end position="174"/>
    </location>
</feature>
<proteinExistence type="predicted"/>
<protein>
    <submittedName>
        <fullName evidence="3">Uncharacterized protein</fullName>
    </submittedName>
</protein>
<feature type="signal peptide" evidence="2">
    <location>
        <begin position="1"/>
        <end position="25"/>
    </location>
</feature>
<dbReference type="EMBL" id="JABVED010000025">
    <property type="protein sequence ID" value="MBC6451192.1"/>
    <property type="molecule type" value="Genomic_DNA"/>
</dbReference>
<keyword evidence="2" id="KW-0732">Signal</keyword>
<evidence type="ECO:0000313" key="4">
    <source>
        <dbReference type="Proteomes" id="UP000734823"/>
    </source>
</evidence>
<feature type="compositionally biased region" description="Gly residues" evidence="1">
    <location>
        <begin position="164"/>
        <end position="174"/>
    </location>
</feature>
<dbReference type="Proteomes" id="UP000734823">
    <property type="component" value="Unassembled WGS sequence"/>
</dbReference>
<comment type="caution">
    <text evidence="3">The sequence shown here is derived from an EMBL/GenBank/DDBJ whole genome shotgun (WGS) entry which is preliminary data.</text>
</comment>
<sequence length="706" mass="74758">MRYTVAALAATAFVAVVSPFSPASAQSPVSCEAGGHAHPDSRRAPGCVSATVRLDRLPAKGESATLTITLRSQLAIDAARLQVRLPSHLRLDTAGTSISAPRPVGLDQVAEETFALSTEGRTVTLEVTALGAGPAQIQADVVDTADPSRARSAHGSTEFTVGERPGGSRAGVGGNDSPAVDAGAVRPTPNGTAAAVPTAQTASVSAAGQICATGQFTYADNTGTWRVGRNISVAVLGRTTSSATTQTYATGLTSATDGRYSVCFTSPVTTMYSVSVRFTSASSVWQVTDNRGAIAYTVTTSAKTNVASGTNPAFGVTSPPSTHMRGWHAYDTLNLLWAIRSSGTGCWTARETSNCTKLTLHWQPGSTDGTYFNNNLPYGQRYVALMDGDPNSEHLVLHEAGHAFMDLLYAGWWPVFDCPDPHYLHKRSGASCGWTEGFANAIAGHAKGDGLFVFPGGETVDLMNTTPFDPSQPVSRTNPENGDWVELRVAGALIDLWRKTDGGPAGTFDNMRRYGSTTFREWFNDDRPLTGLDVSATARNLVYTHTIDYRDTTTPPPPGGVTNGGFESGTANWTITGGVVGNWTTYPAHQGSWYAWMGGNGTNNTDTLSQQITIPAGTSTLGYHLRVVTEETGSTVYDTVKVQVVDGSTTTTLSTWSNVNAGTSYVYRTANLSQWQGKTVTLKFVSVEDYSLRTDFLIDTIGIATS</sequence>
<evidence type="ECO:0000256" key="2">
    <source>
        <dbReference type="SAM" id="SignalP"/>
    </source>
</evidence>